<proteinExistence type="predicted"/>
<evidence type="ECO:0000313" key="1">
    <source>
        <dbReference type="EMBL" id="KOM41615.1"/>
    </source>
</evidence>
<reference evidence="2" key="1">
    <citation type="journal article" date="2015" name="Proc. Natl. Acad. Sci. U.S.A.">
        <title>Genome sequencing of adzuki bean (Vigna angularis) provides insight into high starch and low fat accumulation and domestication.</title>
        <authorList>
            <person name="Yang K."/>
            <person name="Tian Z."/>
            <person name="Chen C."/>
            <person name="Luo L."/>
            <person name="Zhao B."/>
            <person name="Wang Z."/>
            <person name="Yu L."/>
            <person name="Li Y."/>
            <person name="Sun Y."/>
            <person name="Li W."/>
            <person name="Chen Y."/>
            <person name="Li Y."/>
            <person name="Zhang Y."/>
            <person name="Ai D."/>
            <person name="Zhao J."/>
            <person name="Shang C."/>
            <person name="Ma Y."/>
            <person name="Wu B."/>
            <person name="Wang M."/>
            <person name="Gao L."/>
            <person name="Sun D."/>
            <person name="Zhang P."/>
            <person name="Guo F."/>
            <person name="Wang W."/>
            <person name="Li Y."/>
            <person name="Wang J."/>
            <person name="Varshney R.K."/>
            <person name="Wang J."/>
            <person name="Ling H.Q."/>
            <person name="Wan P."/>
        </authorList>
    </citation>
    <scope>NUCLEOTIDE SEQUENCE</scope>
    <source>
        <strain evidence="2">cv. Jingnong 6</strain>
    </source>
</reference>
<dbReference type="AlphaFoldDB" id="A0A0L9UFE2"/>
<dbReference type="Proteomes" id="UP000053144">
    <property type="component" value="Chromosome 4"/>
</dbReference>
<accession>A0A0L9UFE2</accession>
<protein>
    <submittedName>
        <fullName evidence="1">Uncharacterized protein</fullName>
    </submittedName>
</protein>
<evidence type="ECO:0000313" key="2">
    <source>
        <dbReference type="Proteomes" id="UP000053144"/>
    </source>
</evidence>
<name>A0A0L9UFE2_PHAAN</name>
<dbReference type="EMBL" id="CM003374">
    <property type="protein sequence ID" value="KOM41615.1"/>
    <property type="molecule type" value="Genomic_DNA"/>
</dbReference>
<dbReference type="Gramene" id="KOM41615">
    <property type="protein sequence ID" value="KOM41615"/>
    <property type="gene ID" value="LR48_Vigan04g181300"/>
</dbReference>
<gene>
    <name evidence="1" type="ORF">LR48_Vigan04g181300</name>
</gene>
<organism evidence="1 2">
    <name type="scientific">Phaseolus angularis</name>
    <name type="common">Azuki bean</name>
    <name type="synonym">Vigna angularis</name>
    <dbReference type="NCBI Taxonomy" id="3914"/>
    <lineage>
        <taxon>Eukaryota</taxon>
        <taxon>Viridiplantae</taxon>
        <taxon>Streptophyta</taxon>
        <taxon>Embryophyta</taxon>
        <taxon>Tracheophyta</taxon>
        <taxon>Spermatophyta</taxon>
        <taxon>Magnoliopsida</taxon>
        <taxon>eudicotyledons</taxon>
        <taxon>Gunneridae</taxon>
        <taxon>Pentapetalae</taxon>
        <taxon>rosids</taxon>
        <taxon>fabids</taxon>
        <taxon>Fabales</taxon>
        <taxon>Fabaceae</taxon>
        <taxon>Papilionoideae</taxon>
        <taxon>50 kb inversion clade</taxon>
        <taxon>NPAAA clade</taxon>
        <taxon>indigoferoid/millettioid clade</taxon>
        <taxon>Phaseoleae</taxon>
        <taxon>Vigna</taxon>
    </lineage>
</organism>
<sequence>MLDIRILGQPSQALVITFFICLISFSQQLRNVSIPLGGLMIDITDPASANSLGTFSMTSLMKKANCE</sequence>